<evidence type="ECO:0000313" key="2">
    <source>
        <dbReference type="Proteomes" id="UP001148312"/>
    </source>
</evidence>
<accession>A0A9X0BYN9</accession>
<gene>
    <name evidence="1" type="ORF">N7539_004473</name>
</gene>
<dbReference type="Proteomes" id="UP001148312">
    <property type="component" value="Unassembled WGS sequence"/>
</dbReference>
<reference evidence="1" key="1">
    <citation type="submission" date="2022-12" db="EMBL/GenBank/DDBJ databases">
        <authorList>
            <person name="Petersen C."/>
        </authorList>
    </citation>
    <scope>NUCLEOTIDE SEQUENCE</scope>
    <source>
        <strain evidence="1">IBT 30728</strain>
    </source>
</reference>
<name>A0A9X0BYN9_9EURO</name>
<dbReference type="AlphaFoldDB" id="A0A9X0BYN9"/>
<keyword evidence="2" id="KW-1185">Reference proteome</keyword>
<dbReference type="GeneID" id="81624324"/>
<comment type="caution">
    <text evidence="1">The sequence shown here is derived from an EMBL/GenBank/DDBJ whole genome shotgun (WGS) entry which is preliminary data.</text>
</comment>
<dbReference type="RefSeq" id="XP_056791616.1">
    <property type="nucleotide sequence ID" value="XM_056934075.1"/>
</dbReference>
<sequence length="99" mass="11434">MPEGIESDDLTNNAAKEIKFCDSFTHVWATRGYLGYFRQWYRGPTRPVETAHGIGIPSQFWFVAFSPLDPVERQWKLVRGQNRSTAKTRCWFSFAAFPG</sequence>
<evidence type="ECO:0000313" key="1">
    <source>
        <dbReference type="EMBL" id="KAJ5489583.1"/>
    </source>
</evidence>
<dbReference type="EMBL" id="JAPWDQ010000004">
    <property type="protein sequence ID" value="KAJ5489583.1"/>
    <property type="molecule type" value="Genomic_DNA"/>
</dbReference>
<reference evidence="1" key="2">
    <citation type="journal article" date="2023" name="IMA Fungus">
        <title>Comparative genomic study of the Penicillium genus elucidates a diverse pangenome and 15 lateral gene transfer events.</title>
        <authorList>
            <person name="Petersen C."/>
            <person name="Sorensen T."/>
            <person name="Nielsen M.R."/>
            <person name="Sondergaard T.E."/>
            <person name="Sorensen J.L."/>
            <person name="Fitzpatrick D.A."/>
            <person name="Frisvad J.C."/>
            <person name="Nielsen K.L."/>
        </authorList>
    </citation>
    <scope>NUCLEOTIDE SEQUENCE</scope>
    <source>
        <strain evidence="1">IBT 30728</strain>
    </source>
</reference>
<protein>
    <submittedName>
        <fullName evidence="1">Uncharacterized protein</fullName>
    </submittedName>
</protein>
<proteinExistence type="predicted"/>
<organism evidence="1 2">
    <name type="scientific">Penicillium diatomitis</name>
    <dbReference type="NCBI Taxonomy" id="2819901"/>
    <lineage>
        <taxon>Eukaryota</taxon>
        <taxon>Fungi</taxon>
        <taxon>Dikarya</taxon>
        <taxon>Ascomycota</taxon>
        <taxon>Pezizomycotina</taxon>
        <taxon>Eurotiomycetes</taxon>
        <taxon>Eurotiomycetidae</taxon>
        <taxon>Eurotiales</taxon>
        <taxon>Aspergillaceae</taxon>
        <taxon>Penicillium</taxon>
    </lineage>
</organism>